<comment type="caution">
    <text evidence="9">The sequence shown here is derived from an EMBL/GenBank/DDBJ whole genome shotgun (WGS) entry which is preliminary data.</text>
</comment>
<evidence type="ECO:0000256" key="6">
    <source>
        <dbReference type="ARBA" id="ARBA00023136"/>
    </source>
</evidence>
<dbReference type="InterPro" id="IPR000515">
    <property type="entry name" value="MetI-like"/>
</dbReference>
<feature type="transmembrane region" description="Helical" evidence="7">
    <location>
        <begin position="138"/>
        <end position="161"/>
    </location>
</feature>
<keyword evidence="5 7" id="KW-1133">Transmembrane helix</keyword>
<protein>
    <submittedName>
        <fullName evidence="9">ABC transporter permease</fullName>
    </submittedName>
</protein>
<keyword evidence="2 7" id="KW-0813">Transport</keyword>
<keyword evidence="10" id="KW-1185">Reference proteome</keyword>
<dbReference type="RefSeq" id="WP_256114510.1">
    <property type="nucleotide sequence ID" value="NZ_WHSB02000001.1"/>
</dbReference>
<dbReference type="SUPFAM" id="SSF161098">
    <property type="entry name" value="MetI-like"/>
    <property type="match status" value="1"/>
</dbReference>
<evidence type="ECO:0000256" key="1">
    <source>
        <dbReference type="ARBA" id="ARBA00004651"/>
    </source>
</evidence>
<evidence type="ECO:0000313" key="10">
    <source>
        <dbReference type="Proteomes" id="UP000996601"/>
    </source>
</evidence>
<organism evidence="9 10">
    <name type="scientific">Shinella lacus</name>
    <dbReference type="NCBI Taxonomy" id="2654216"/>
    <lineage>
        <taxon>Bacteria</taxon>
        <taxon>Pseudomonadati</taxon>
        <taxon>Pseudomonadota</taxon>
        <taxon>Alphaproteobacteria</taxon>
        <taxon>Hyphomicrobiales</taxon>
        <taxon>Rhizobiaceae</taxon>
        <taxon>Shinella</taxon>
    </lineage>
</organism>
<dbReference type="InterPro" id="IPR035906">
    <property type="entry name" value="MetI-like_sf"/>
</dbReference>
<dbReference type="PANTHER" id="PTHR43163:SF6">
    <property type="entry name" value="DIPEPTIDE TRANSPORT SYSTEM PERMEASE PROTEIN DPPB-RELATED"/>
    <property type="match status" value="1"/>
</dbReference>
<evidence type="ECO:0000313" key="9">
    <source>
        <dbReference type="EMBL" id="MCQ4628475.1"/>
    </source>
</evidence>
<dbReference type="InterPro" id="IPR045621">
    <property type="entry name" value="BPD_transp_1_N"/>
</dbReference>
<dbReference type="PROSITE" id="PS50928">
    <property type="entry name" value="ABC_TM1"/>
    <property type="match status" value="1"/>
</dbReference>
<gene>
    <name evidence="9" type="ORF">GB927_000425</name>
</gene>
<feature type="transmembrane region" description="Helical" evidence="7">
    <location>
        <begin position="104"/>
        <end position="126"/>
    </location>
</feature>
<sequence>MLQFIGRRLLLALPTLLGVATLTFFMLHVLPGDLVETMLRAEGGNPSVELVAAERARLGLDQPLIVQYFEFLKGLAVLDLGQSHWTGKPVAEEIFSRLPVTLEVAALSMIVAIALAIPLGTIAGMYPGSTVDYAIRSFAIAGIALPSFWFGMVVALAMLWYFNWLPPLGTASLFKNPLTALQQLILPAIAVGYRYSAILIRMMRSSVIETMHEDFVRTARAKGLAMRTIIRRHVIPNSLLPTITMIGLEFALLVGSLVVIEQVFSLNGIGRLFIESVSRSDFIVIQGIVMVLTLIFIAVNFLVDLAYAVIDPRIQLG</sequence>
<dbReference type="Gene3D" id="1.10.3720.10">
    <property type="entry name" value="MetI-like"/>
    <property type="match status" value="1"/>
</dbReference>
<feature type="transmembrane region" description="Helical" evidence="7">
    <location>
        <begin position="284"/>
        <end position="310"/>
    </location>
</feature>
<proteinExistence type="inferred from homology"/>
<evidence type="ECO:0000256" key="2">
    <source>
        <dbReference type="ARBA" id="ARBA00022448"/>
    </source>
</evidence>
<dbReference type="CDD" id="cd06261">
    <property type="entry name" value="TM_PBP2"/>
    <property type="match status" value="1"/>
</dbReference>
<reference evidence="9" key="1">
    <citation type="submission" date="2021-07" db="EMBL/GenBank/DDBJ databases">
        <title>Shinella sp. nov., a novel member of the genus Shinella from water.</title>
        <authorList>
            <person name="Deng Y."/>
        </authorList>
    </citation>
    <scope>NUCLEOTIDE SEQUENCE</scope>
    <source>
        <strain evidence="9">CPCC 100929</strain>
    </source>
</reference>
<keyword evidence="4 7" id="KW-0812">Transmembrane</keyword>
<evidence type="ECO:0000259" key="8">
    <source>
        <dbReference type="PROSITE" id="PS50928"/>
    </source>
</evidence>
<accession>A0ABT1QZX9</accession>
<dbReference type="EMBL" id="WHSB02000001">
    <property type="protein sequence ID" value="MCQ4628475.1"/>
    <property type="molecule type" value="Genomic_DNA"/>
</dbReference>
<feature type="domain" description="ABC transmembrane type-1" evidence="8">
    <location>
        <begin position="98"/>
        <end position="307"/>
    </location>
</feature>
<evidence type="ECO:0000256" key="7">
    <source>
        <dbReference type="RuleBase" id="RU363032"/>
    </source>
</evidence>
<dbReference type="Pfam" id="PF00528">
    <property type="entry name" value="BPD_transp_1"/>
    <property type="match status" value="1"/>
</dbReference>
<comment type="similarity">
    <text evidence="7">Belongs to the binding-protein-dependent transport system permease family.</text>
</comment>
<feature type="transmembrane region" description="Helical" evidence="7">
    <location>
        <begin position="239"/>
        <end position="264"/>
    </location>
</feature>
<dbReference type="Proteomes" id="UP000996601">
    <property type="component" value="Unassembled WGS sequence"/>
</dbReference>
<keyword evidence="3" id="KW-1003">Cell membrane</keyword>
<evidence type="ECO:0000256" key="4">
    <source>
        <dbReference type="ARBA" id="ARBA00022692"/>
    </source>
</evidence>
<evidence type="ECO:0000256" key="5">
    <source>
        <dbReference type="ARBA" id="ARBA00022989"/>
    </source>
</evidence>
<feature type="transmembrane region" description="Helical" evidence="7">
    <location>
        <begin position="9"/>
        <end position="30"/>
    </location>
</feature>
<dbReference type="PANTHER" id="PTHR43163">
    <property type="entry name" value="DIPEPTIDE TRANSPORT SYSTEM PERMEASE PROTEIN DPPB-RELATED"/>
    <property type="match status" value="1"/>
</dbReference>
<name>A0ABT1QZX9_9HYPH</name>
<keyword evidence="6 7" id="KW-0472">Membrane</keyword>
<feature type="transmembrane region" description="Helical" evidence="7">
    <location>
        <begin position="181"/>
        <end position="200"/>
    </location>
</feature>
<comment type="subcellular location">
    <subcellularLocation>
        <location evidence="1 7">Cell membrane</location>
        <topology evidence="1 7">Multi-pass membrane protein</topology>
    </subcellularLocation>
</comment>
<evidence type="ECO:0000256" key="3">
    <source>
        <dbReference type="ARBA" id="ARBA00022475"/>
    </source>
</evidence>
<dbReference type="Pfam" id="PF19300">
    <property type="entry name" value="BPD_transp_1_N"/>
    <property type="match status" value="1"/>
</dbReference>